<evidence type="ECO:0000313" key="12">
    <source>
        <dbReference type="EMBL" id="EQC38006.1"/>
    </source>
</evidence>
<dbReference type="PROSITE" id="PS50011">
    <property type="entry name" value="PROTEIN_KINASE_DOM"/>
    <property type="match status" value="1"/>
</dbReference>
<feature type="binding site" evidence="9">
    <location>
        <position position="48"/>
    </location>
    <ligand>
        <name>ATP</name>
        <dbReference type="ChEBI" id="CHEBI:30616"/>
    </ligand>
</feature>
<reference evidence="12 13" key="1">
    <citation type="submission" date="2012-04" db="EMBL/GenBank/DDBJ databases">
        <title>The Genome Sequence of Saprolegnia declina VS20.</title>
        <authorList>
            <consortium name="The Broad Institute Genome Sequencing Platform"/>
            <person name="Russ C."/>
            <person name="Nusbaum C."/>
            <person name="Tyler B."/>
            <person name="van West P."/>
            <person name="Dieguez-Uribeondo J."/>
            <person name="de Bruijn I."/>
            <person name="Tripathy S."/>
            <person name="Jiang R."/>
            <person name="Young S.K."/>
            <person name="Zeng Q."/>
            <person name="Gargeya S."/>
            <person name="Fitzgerald M."/>
            <person name="Haas B."/>
            <person name="Abouelleil A."/>
            <person name="Alvarado L."/>
            <person name="Arachchi H.M."/>
            <person name="Berlin A."/>
            <person name="Chapman S.B."/>
            <person name="Goldberg J."/>
            <person name="Griggs A."/>
            <person name="Gujja S."/>
            <person name="Hansen M."/>
            <person name="Howarth C."/>
            <person name="Imamovic A."/>
            <person name="Larimer J."/>
            <person name="McCowen C."/>
            <person name="Montmayeur A."/>
            <person name="Murphy C."/>
            <person name="Neiman D."/>
            <person name="Pearson M."/>
            <person name="Priest M."/>
            <person name="Roberts A."/>
            <person name="Saif S."/>
            <person name="Shea T."/>
            <person name="Sisk P."/>
            <person name="Sykes S."/>
            <person name="Wortman J."/>
            <person name="Nusbaum C."/>
            <person name="Birren B."/>
        </authorList>
    </citation>
    <scope>NUCLEOTIDE SEQUENCE [LARGE SCALE GENOMIC DNA]</scope>
    <source>
        <strain evidence="12 13">VS20</strain>
    </source>
</reference>
<evidence type="ECO:0000256" key="4">
    <source>
        <dbReference type="ARBA" id="ARBA00022741"/>
    </source>
</evidence>
<evidence type="ECO:0000256" key="5">
    <source>
        <dbReference type="ARBA" id="ARBA00022777"/>
    </source>
</evidence>
<evidence type="ECO:0000313" key="13">
    <source>
        <dbReference type="Proteomes" id="UP000030762"/>
    </source>
</evidence>
<feature type="domain" description="Protein kinase" evidence="11">
    <location>
        <begin position="19"/>
        <end position="289"/>
    </location>
</feature>
<keyword evidence="13" id="KW-1185">Reference proteome</keyword>
<organism evidence="12 13">
    <name type="scientific">Saprolegnia diclina (strain VS20)</name>
    <dbReference type="NCBI Taxonomy" id="1156394"/>
    <lineage>
        <taxon>Eukaryota</taxon>
        <taxon>Sar</taxon>
        <taxon>Stramenopiles</taxon>
        <taxon>Oomycota</taxon>
        <taxon>Saprolegniomycetes</taxon>
        <taxon>Saprolegniales</taxon>
        <taxon>Saprolegniaceae</taxon>
        <taxon>Saprolegnia</taxon>
    </lineage>
</organism>
<feature type="compositionally biased region" description="Polar residues" evidence="10">
    <location>
        <begin position="445"/>
        <end position="455"/>
    </location>
</feature>
<dbReference type="EC" id="2.7.11.1" evidence="1"/>
<dbReference type="STRING" id="1156394.T0QTI4"/>
<evidence type="ECO:0000256" key="3">
    <source>
        <dbReference type="ARBA" id="ARBA00022679"/>
    </source>
</evidence>
<evidence type="ECO:0000256" key="8">
    <source>
        <dbReference type="ARBA" id="ARBA00048679"/>
    </source>
</evidence>
<dbReference type="eggNOG" id="KOG1989">
    <property type="taxonomic scope" value="Eukaryota"/>
</dbReference>
<comment type="catalytic activity">
    <reaction evidence="7">
        <text>L-threonyl-[protein] + ATP = O-phospho-L-threonyl-[protein] + ADP + H(+)</text>
        <dbReference type="Rhea" id="RHEA:46608"/>
        <dbReference type="Rhea" id="RHEA-COMP:11060"/>
        <dbReference type="Rhea" id="RHEA-COMP:11605"/>
        <dbReference type="ChEBI" id="CHEBI:15378"/>
        <dbReference type="ChEBI" id="CHEBI:30013"/>
        <dbReference type="ChEBI" id="CHEBI:30616"/>
        <dbReference type="ChEBI" id="CHEBI:61977"/>
        <dbReference type="ChEBI" id="CHEBI:456216"/>
        <dbReference type="EC" id="2.7.11.1"/>
    </reaction>
</comment>
<comment type="catalytic activity">
    <reaction evidence="8">
        <text>L-seryl-[protein] + ATP = O-phospho-L-seryl-[protein] + ADP + H(+)</text>
        <dbReference type="Rhea" id="RHEA:17989"/>
        <dbReference type="Rhea" id="RHEA-COMP:9863"/>
        <dbReference type="Rhea" id="RHEA-COMP:11604"/>
        <dbReference type="ChEBI" id="CHEBI:15378"/>
        <dbReference type="ChEBI" id="CHEBI:29999"/>
        <dbReference type="ChEBI" id="CHEBI:30616"/>
        <dbReference type="ChEBI" id="CHEBI:83421"/>
        <dbReference type="ChEBI" id="CHEBI:456216"/>
        <dbReference type="EC" id="2.7.11.1"/>
    </reaction>
</comment>
<evidence type="ECO:0000256" key="1">
    <source>
        <dbReference type="ARBA" id="ARBA00012513"/>
    </source>
</evidence>
<dbReference type="OMA" id="IRYREVF"/>
<feature type="region of interest" description="Disordered" evidence="10">
    <location>
        <begin position="293"/>
        <end position="323"/>
    </location>
</feature>
<dbReference type="InterPro" id="IPR000719">
    <property type="entry name" value="Prot_kinase_dom"/>
</dbReference>
<gene>
    <name evidence="12" type="ORF">SDRG_04436</name>
</gene>
<dbReference type="Proteomes" id="UP000030762">
    <property type="component" value="Unassembled WGS sequence"/>
</dbReference>
<dbReference type="GeneID" id="19945163"/>
<feature type="compositionally biased region" description="Low complexity" evidence="10">
    <location>
        <begin position="465"/>
        <end position="523"/>
    </location>
</feature>
<evidence type="ECO:0000256" key="10">
    <source>
        <dbReference type="SAM" id="MobiDB-lite"/>
    </source>
</evidence>
<dbReference type="InterPro" id="IPR017441">
    <property type="entry name" value="Protein_kinase_ATP_BS"/>
</dbReference>
<evidence type="ECO:0000256" key="7">
    <source>
        <dbReference type="ARBA" id="ARBA00047899"/>
    </source>
</evidence>
<name>T0QTI4_SAPDV</name>
<dbReference type="PROSITE" id="PS00107">
    <property type="entry name" value="PROTEIN_KINASE_ATP"/>
    <property type="match status" value="1"/>
</dbReference>
<dbReference type="InParanoid" id="T0QTI4"/>
<dbReference type="PANTHER" id="PTHR22967:SF57">
    <property type="entry name" value="AUXILIN, ISOFORM A-RELATED"/>
    <property type="match status" value="1"/>
</dbReference>
<dbReference type="RefSeq" id="XP_008608333.1">
    <property type="nucleotide sequence ID" value="XM_008610111.1"/>
</dbReference>
<dbReference type="Pfam" id="PF00069">
    <property type="entry name" value="Pkinase"/>
    <property type="match status" value="1"/>
</dbReference>
<keyword evidence="3" id="KW-0808">Transferase</keyword>
<dbReference type="VEuPathDB" id="FungiDB:SDRG_04436"/>
<dbReference type="SMART" id="SM00220">
    <property type="entry name" value="S_TKc"/>
    <property type="match status" value="1"/>
</dbReference>
<dbReference type="InterPro" id="IPR011009">
    <property type="entry name" value="Kinase-like_dom_sf"/>
</dbReference>
<evidence type="ECO:0000256" key="6">
    <source>
        <dbReference type="ARBA" id="ARBA00022840"/>
    </source>
</evidence>
<feature type="region of interest" description="Disordered" evidence="10">
    <location>
        <begin position="445"/>
        <end position="536"/>
    </location>
</feature>
<evidence type="ECO:0000256" key="2">
    <source>
        <dbReference type="ARBA" id="ARBA00022527"/>
    </source>
</evidence>
<keyword evidence="4 9" id="KW-0547">Nucleotide-binding</keyword>
<dbReference type="InterPro" id="IPR008271">
    <property type="entry name" value="Ser/Thr_kinase_AS"/>
</dbReference>
<dbReference type="PROSITE" id="PS00108">
    <property type="entry name" value="PROTEIN_KINASE_ST"/>
    <property type="match status" value="1"/>
</dbReference>
<dbReference type="OrthoDB" id="2018507at2759"/>
<dbReference type="SUPFAM" id="SSF56112">
    <property type="entry name" value="Protein kinase-like (PK-like)"/>
    <property type="match status" value="1"/>
</dbReference>
<keyword evidence="5 12" id="KW-0418">Kinase</keyword>
<dbReference type="GO" id="GO:0005524">
    <property type="term" value="F:ATP binding"/>
    <property type="evidence" value="ECO:0007669"/>
    <property type="project" value="UniProtKB-UniRule"/>
</dbReference>
<evidence type="ECO:0000256" key="9">
    <source>
        <dbReference type="PROSITE-ProRule" id="PRU10141"/>
    </source>
</evidence>
<sequence>MGNAQAQVGRTGTIGRHEVEVVKYLGEGGSSFIFLVKDARSGQPYVLKRVVANDGPSMELIKSEIALQQRFKHATVVEFVDYAERKERHETEVYILMEYCPGGHLYENMRKMGEKRFSQDELLTTFKSLCVPLRLLHHHDPPVAHRDIKLENYLLAKNNTYKLCDFGSCVVGPRTLETKADRNAEIDMVEKRTTAMYRSPELADIEGTAMFGAARLTEAVDIWALGCVLFNMAFFRPPFPPEGLRTSKYTVPPNSYSRDLPVLIKRMLAEDVDERATIDDVIACVDAMLADKPLPKKGSAPPPAVAKPAPTTAKPPSRTSSGIQVAITPKPALAVDLMSAPPSGFADFANFSPSKGGGFDALNTPAPTAPLLTPQDPFGAPPPPPNKVVDTFGFIVSPTNAALPEKQAQARDAFRAFEEVDKPPTMPWAAHGNANPMSPMGLHNLQSPTANYSYNQPPPAGYGQGQAPPMGYGQPPQAGYGQPPQAGYGQPPPMGYGQPLSSGGMAHPPQQGMQQQGMQAQGQSNHNWKASYEFKF</sequence>
<dbReference type="Gene3D" id="1.10.510.10">
    <property type="entry name" value="Transferase(Phosphotransferase) domain 1"/>
    <property type="match status" value="1"/>
</dbReference>
<evidence type="ECO:0000259" key="11">
    <source>
        <dbReference type="PROSITE" id="PS50011"/>
    </source>
</evidence>
<dbReference type="AlphaFoldDB" id="T0QTI4"/>
<proteinExistence type="predicted"/>
<protein>
    <recommendedName>
        <fullName evidence="1">non-specific serine/threonine protein kinase</fullName>
        <ecNumber evidence="1">2.7.11.1</ecNumber>
    </recommendedName>
</protein>
<keyword evidence="6 9" id="KW-0067">ATP-binding</keyword>
<dbReference type="GO" id="GO:0004674">
    <property type="term" value="F:protein serine/threonine kinase activity"/>
    <property type="evidence" value="ECO:0007669"/>
    <property type="project" value="UniProtKB-KW"/>
</dbReference>
<accession>T0QTI4</accession>
<dbReference type="GO" id="GO:0005737">
    <property type="term" value="C:cytoplasm"/>
    <property type="evidence" value="ECO:0007669"/>
    <property type="project" value="TreeGrafter"/>
</dbReference>
<dbReference type="EMBL" id="JH767142">
    <property type="protein sequence ID" value="EQC38006.1"/>
    <property type="molecule type" value="Genomic_DNA"/>
</dbReference>
<keyword evidence="2" id="KW-0723">Serine/threonine-protein kinase</keyword>
<feature type="compositionally biased region" description="Low complexity" evidence="10">
    <location>
        <begin position="306"/>
        <end position="321"/>
    </location>
</feature>
<dbReference type="PANTHER" id="PTHR22967">
    <property type="entry name" value="SERINE/THREONINE PROTEIN KINASE"/>
    <property type="match status" value="1"/>
</dbReference>